<evidence type="ECO:0000256" key="2">
    <source>
        <dbReference type="ARBA" id="ARBA00022803"/>
    </source>
</evidence>
<dbReference type="EMBL" id="JAVDDT010000005">
    <property type="protein sequence ID" value="MDQ2069977.1"/>
    <property type="molecule type" value="Genomic_DNA"/>
</dbReference>
<dbReference type="SMART" id="SM00028">
    <property type="entry name" value="TPR"/>
    <property type="match status" value="2"/>
</dbReference>
<comment type="caution">
    <text evidence="5">The sequence shown here is derived from an EMBL/GenBank/DDBJ whole genome shotgun (WGS) entry which is preliminary data.</text>
</comment>
<protein>
    <submittedName>
        <fullName evidence="5">Tetratricopeptide repeat protein</fullName>
    </submittedName>
</protein>
<feature type="signal peptide" evidence="4">
    <location>
        <begin position="1"/>
        <end position="19"/>
    </location>
</feature>
<evidence type="ECO:0000256" key="4">
    <source>
        <dbReference type="SAM" id="SignalP"/>
    </source>
</evidence>
<dbReference type="RefSeq" id="WP_306728477.1">
    <property type="nucleotide sequence ID" value="NZ_JAVDDT010000005.1"/>
</dbReference>
<gene>
    <name evidence="5" type="ORF">RBH19_08830</name>
</gene>
<organism evidence="5 6">
    <name type="scientific">Natronospira bacteriovora</name>
    <dbReference type="NCBI Taxonomy" id="3069753"/>
    <lineage>
        <taxon>Bacteria</taxon>
        <taxon>Pseudomonadati</taxon>
        <taxon>Pseudomonadota</taxon>
        <taxon>Gammaproteobacteria</taxon>
        <taxon>Natronospirales</taxon>
        <taxon>Natronospiraceae</taxon>
        <taxon>Natronospira</taxon>
    </lineage>
</organism>
<feature type="chain" id="PRO_5046352883" evidence="4">
    <location>
        <begin position="20"/>
        <end position="331"/>
    </location>
</feature>
<evidence type="ECO:0000313" key="6">
    <source>
        <dbReference type="Proteomes" id="UP001239019"/>
    </source>
</evidence>
<dbReference type="SUPFAM" id="SSF48452">
    <property type="entry name" value="TPR-like"/>
    <property type="match status" value="1"/>
</dbReference>
<keyword evidence="4" id="KW-0732">Signal</keyword>
<dbReference type="InterPro" id="IPR019734">
    <property type="entry name" value="TPR_rpt"/>
</dbReference>
<dbReference type="InterPro" id="IPR011990">
    <property type="entry name" value="TPR-like_helical_dom_sf"/>
</dbReference>
<evidence type="ECO:0000256" key="1">
    <source>
        <dbReference type="ARBA" id="ARBA00022737"/>
    </source>
</evidence>
<feature type="repeat" description="TPR" evidence="3">
    <location>
        <begin position="278"/>
        <end position="311"/>
    </location>
</feature>
<dbReference type="Pfam" id="PF13432">
    <property type="entry name" value="TPR_16"/>
    <property type="match status" value="1"/>
</dbReference>
<proteinExistence type="predicted"/>
<dbReference type="PROSITE" id="PS50005">
    <property type="entry name" value="TPR"/>
    <property type="match status" value="1"/>
</dbReference>
<dbReference type="PROSITE" id="PS50293">
    <property type="entry name" value="TPR_REGION"/>
    <property type="match status" value="1"/>
</dbReference>
<keyword evidence="1" id="KW-0677">Repeat</keyword>
<dbReference type="Proteomes" id="UP001239019">
    <property type="component" value="Unassembled WGS sequence"/>
</dbReference>
<dbReference type="InterPro" id="IPR013105">
    <property type="entry name" value="TPR_2"/>
</dbReference>
<keyword evidence="2 3" id="KW-0802">TPR repeat</keyword>
<evidence type="ECO:0000313" key="5">
    <source>
        <dbReference type="EMBL" id="MDQ2069977.1"/>
    </source>
</evidence>
<sequence length="331" mass="36641">MTKQLTLLLLLLLPTPLLAGNDQSPLELAQSALDQWRADRAVSILEQHRDPENVEWLKLKGLALITVGRIDEAMPYLEDAKTRAPEDAEPHWYRLAGLTASLNDSGALGQMRLARQIRRALETVVELDPDNPEYRLGLMQFHMGAPRVVGGRSSVAEEQRQRLAEIDPHWGLLADALFLISEKEQRAGLDGLLQAWDEGRGIEDAAMPAVFNAQALEDWAAARKTLHEYLAMKPGNPSALYQLGRTAALSGEDRPAGKAALEEYLALPFHSPLMPSAAAAWRRLGEIHLAGGDAEQAQQAWHQALKLDPEFEEARLALEALQNGEDEEKRI</sequence>
<reference evidence="5 6" key="1">
    <citation type="submission" date="2023-08" db="EMBL/GenBank/DDBJ databases">
        <title>Whole-genome sequencing of halo(alkali)philic microorganisms from hypersaline lakes.</title>
        <authorList>
            <person name="Sorokin D.Y."/>
            <person name="Abbas B."/>
            <person name="Merkel A.Y."/>
        </authorList>
    </citation>
    <scope>NUCLEOTIDE SEQUENCE [LARGE SCALE GENOMIC DNA]</scope>
    <source>
        <strain evidence="5 6">AB-CW4</strain>
    </source>
</reference>
<keyword evidence="6" id="KW-1185">Reference proteome</keyword>
<dbReference type="Gene3D" id="1.25.40.10">
    <property type="entry name" value="Tetratricopeptide repeat domain"/>
    <property type="match status" value="2"/>
</dbReference>
<accession>A0ABU0W7Q7</accession>
<name>A0ABU0W7Q7_9GAMM</name>
<evidence type="ECO:0000256" key="3">
    <source>
        <dbReference type="PROSITE-ProRule" id="PRU00339"/>
    </source>
</evidence>
<dbReference type="Pfam" id="PF07719">
    <property type="entry name" value="TPR_2"/>
    <property type="match status" value="1"/>
</dbReference>